<feature type="transmembrane region" description="Helical" evidence="9">
    <location>
        <begin position="271"/>
        <end position="294"/>
    </location>
</feature>
<evidence type="ECO:0000313" key="11">
    <source>
        <dbReference type="Proteomes" id="UP000199258"/>
    </source>
</evidence>
<evidence type="ECO:0000256" key="7">
    <source>
        <dbReference type="ARBA" id="ARBA00023136"/>
    </source>
</evidence>
<evidence type="ECO:0000256" key="2">
    <source>
        <dbReference type="ARBA" id="ARBA00009773"/>
    </source>
</evidence>
<keyword evidence="5 9" id="KW-0812">Transmembrane</keyword>
<feature type="transmembrane region" description="Helical" evidence="9">
    <location>
        <begin position="246"/>
        <end position="264"/>
    </location>
</feature>
<feature type="transmembrane region" description="Helical" evidence="9">
    <location>
        <begin position="52"/>
        <end position="72"/>
    </location>
</feature>
<comment type="similarity">
    <text evidence="2">Belongs to the autoinducer-2 exporter (AI-2E) (TC 2.A.86) family.</text>
</comment>
<feature type="transmembrane region" description="Helical" evidence="9">
    <location>
        <begin position="314"/>
        <end position="347"/>
    </location>
</feature>
<feature type="region of interest" description="Disordered" evidence="8">
    <location>
        <begin position="356"/>
        <end position="387"/>
    </location>
</feature>
<keyword evidence="4" id="KW-1003">Cell membrane</keyword>
<feature type="compositionally biased region" description="Acidic residues" evidence="8">
    <location>
        <begin position="370"/>
        <end position="379"/>
    </location>
</feature>
<keyword evidence="7 9" id="KW-0472">Membrane</keyword>
<dbReference type="InterPro" id="IPR002549">
    <property type="entry name" value="AI-2E-like"/>
</dbReference>
<name>A0A1G8H8V0_9MICC</name>
<evidence type="ECO:0000256" key="3">
    <source>
        <dbReference type="ARBA" id="ARBA00022448"/>
    </source>
</evidence>
<dbReference type="OrthoDB" id="9784366at2"/>
<evidence type="ECO:0000313" key="10">
    <source>
        <dbReference type="EMBL" id="SDI03094.1"/>
    </source>
</evidence>
<dbReference type="Proteomes" id="UP000199258">
    <property type="component" value="Unassembled WGS sequence"/>
</dbReference>
<evidence type="ECO:0000256" key="6">
    <source>
        <dbReference type="ARBA" id="ARBA00022989"/>
    </source>
</evidence>
<keyword evidence="6 9" id="KW-1133">Transmembrane helix</keyword>
<dbReference type="RefSeq" id="WP_090585702.1">
    <property type="nucleotide sequence ID" value="NZ_FNDT01000005.1"/>
</dbReference>
<dbReference type="GO" id="GO:0055085">
    <property type="term" value="P:transmembrane transport"/>
    <property type="evidence" value="ECO:0007669"/>
    <property type="project" value="TreeGrafter"/>
</dbReference>
<proteinExistence type="inferred from homology"/>
<reference evidence="10 11" key="1">
    <citation type="submission" date="2016-10" db="EMBL/GenBank/DDBJ databases">
        <authorList>
            <person name="de Groot N.N."/>
        </authorList>
    </citation>
    <scope>NUCLEOTIDE SEQUENCE [LARGE SCALE GENOMIC DNA]</scope>
    <source>
        <strain evidence="10 11">NP_1H</strain>
    </source>
</reference>
<accession>A0A1G8H8V0</accession>
<dbReference type="PANTHER" id="PTHR21716">
    <property type="entry name" value="TRANSMEMBRANE PROTEIN"/>
    <property type="match status" value="1"/>
</dbReference>
<feature type="transmembrane region" description="Helical" evidence="9">
    <location>
        <begin position="84"/>
        <end position="105"/>
    </location>
</feature>
<dbReference type="Pfam" id="PF01594">
    <property type="entry name" value="AI-2E_transport"/>
    <property type="match status" value="1"/>
</dbReference>
<dbReference type="GO" id="GO:0005886">
    <property type="term" value="C:plasma membrane"/>
    <property type="evidence" value="ECO:0007669"/>
    <property type="project" value="UniProtKB-SubCell"/>
</dbReference>
<keyword evidence="3" id="KW-0813">Transport</keyword>
<organism evidence="10 11">
    <name type="scientific">Arthrobacter subterraneus</name>
    <dbReference type="NCBI Taxonomy" id="335973"/>
    <lineage>
        <taxon>Bacteria</taxon>
        <taxon>Bacillati</taxon>
        <taxon>Actinomycetota</taxon>
        <taxon>Actinomycetes</taxon>
        <taxon>Micrococcales</taxon>
        <taxon>Micrococcaceae</taxon>
        <taxon>Arthrobacter</taxon>
    </lineage>
</organism>
<evidence type="ECO:0000256" key="1">
    <source>
        <dbReference type="ARBA" id="ARBA00004651"/>
    </source>
</evidence>
<evidence type="ECO:0000256" key="4">
    <source>
        <dbReference type="ARBA" id="ARBA00022475"/>
    </source>
</evidence>
<keyword evidence="11" id="KW-1185">Reference proteome</keyword>
<evidence type="ECO:0000256" key="8">
    <source>
        <dbReference type="SAM" id="MobiDB-lite"/>
    </source>
</evidence>
<evidence type="ECO:0000256" key="5">
    <source>
        <dbReference type="ARBA" id="ARBA00022692"/>
    </source>
</evidence>
<comment type="subcellular location">
    <subcellularLocation>
        <location evidence="1">Cell membrane</location>
        <topology evidence="1">Multi-pass membrane protein</topology>
    </subcellularLocation>
</comment>
<protein>
    <submittedName>
        <fullName evidence="10">Predicted PurR-regulated permease PerM</fullName>
    </submittedName>
</protein>
<dbReference type="AlphaFoldDB" id="A0A1G8H8V0"/>
<feature type="transmembrane region" description="Helical" evidence="9">
    <location>
        <begin position="28"/>
        <end position="46"/>
    </location>
</feature>
<feature type="transmembrane region" description="Helical" evidence="9">
    <location>
        <begin position="159"/>
        <end position="184"/>
    </location>
</feature>
<gene>
    <name evidence="10" type="ORF">SAMN04488693_105115</name>
</gene>
<dbReference type="PANTHER" id="PTHR21716:SF53">
    <property type="entry name" value="PERMEASE PERM-RELATED"/>
    <property type="match status" value="1"/>
</dbReference>
<evidence type="ECO:0000256" key="9">
    <source>
        <dbReference type="SAM" id="Phobius"/>
    </source>
</evidence>
<dbReference type="EMBL" id="FNDT01000005">
    <property type="protein sequence ID" value="SDI03094.1"/>
    <property type="molecule type" value="Genomic_DNA"/>
</dbReference>
<dbReference type="STRING" id="335973.SAMN04488693_105115"/>
<sequence length="387" mass="40361">MEYRDDTSAAQYRSSPWKDGLGRASIRSAQLLLLIAALVVSVYALIQVRLLVIPLLLALILAAAISPLVNMLRRKGWPGALATAFAFLLLLGVLGGVVTGIVFAVRGQFDELVSRANEGFDQVYEFIRTGPLPVDDAQIQEARQALVDFATSATAGSTALSGLTAAGTFITGVLLMAVILFFFLKDGDRIWAFMLRGFKGERLRKARLVGFRSLEVLGGYVRGTAIIALVDSVFIGLALFILGVPLALPLAVIVFVGAFVPLVGATVAGALAALVALVANGPFVALMVILAVVVVNQLEGNFLQPVVMGRSLSIHPLVILLALTAGTILAGIIGAILSVPVAAVAWAAIKVWTGEDNPGLDAREPGSDGPDADAVDADAADSNVGDP</sequence>
<feature type="transmembrane region" description="Helical" evidence="9">
    <location>
        <begin position="220"/>
        <end position="240"/>
    </location>
</feature>